<gene>
    <name evidence="9" type="ORF">CAL65_00705</name>
</gene>
<dbReference type="GO" id="GO:0055085">
    <property type="term" value="P:transmembrane transport"/>
    <property type="evidence" value="ECO:0007669"/>
    <property type="project" value="TreeGrafter"/>
</dbReference>
<comment type="subcellular location">
    <subcellularLocation>
        <location evidence="1">Cell membrane</location>
        <topology evidence="1">Multi-pass membrane protein</topology>
    </subcellularLocation>
</comment>
<keyword evidence="3" id="KW-0813">Transport</keyword>
<protein>
    <submittedName>
        <fullName evidence="9">AI-2E family transporter</fullName>
    </submittedName>
</protein>
<dbReference type="OrthoDB" id="5562213at2"/>
<dbReference type="AlphaFoldDB" id="A0A3E0X134"/>
<accession>A0A3E0X134</accession>
<dbReference type="EMBL" id="NFZW01000001">
    <property type="protein sequence ID" value="RFA39363.1"/>
    <property type="molecule type" value="Genomic_DNA"/>
</dbReference>
<keyword evidence="6 8" id="KW-1133">Transmembrane helix</keyword>
<evidence type="ECO:0000256" key="1">
    <source>
        <dbReference type="ARBA" id="ARBA00004651"/>
    </source>
</evidence>
<evidence type="ECO:0000256" key="8">
    <source>
        <dbReference type="SAM" id="Phobius"/>
    </source>
</evidence>
<dbReference type="InterPro" id="IPR002549">
    <property type="entry name" value="AI-2E-like"/>
</dbReference>
<feature type="transmembrane region" description="Helical" evidence="8">
    <location>
        <begin position="279"/>
        <end position="301"/>
    </location>
</feature>
<dbReference type="Pfam" id="PF01594">
    <property type="entry name" value="AI-2E_transport"/>
    <property type="match status" value="1"/>
</dbReference>
<evidence type="ECO:0000313" key="10">
    <source>
        <dbReference type="Proteomes" id="UP000256763"/>
    </source>
</evidence>
<feature type="transmembrane region" description="Helical" evidence="8">
    <location>
        <begin position="307"/>
        <end position="332"/>
    </location>
</feature>
<evidence type="ECO:0000256" key="3">
    <source>
        <dbReference type="ARBA" id="ARBA00022448"/>
    </source>
</evidence>
<evidence type="ECO:0000256" key="4">
    <source>
        <dbReference type="ARBA" id="ARBA00022475"/>
    </source>
</evidence>
<proteinExistence type="inferred from homology"/>
<reference evidence="10" key="1">
    <citation type="submission" date="2017-05" db="EMBL/GenBank/DDBJ databases">
        <authorList>
            <person name="Sharma S."/>
            <person name="Sidhu C."/>
            <person name="Pinnaka A.K."/>
        </authorList>
    </citation>
    <scope>NUCLEOTIDE SEQUENCE [LARGE SCALE GENOMIC DNA]</scope>
    <source>
        <strain evidence="10">AK93</strain>
    </source>
</reference>
<feature type="transmembrane region" description="Helical" evidence="8">
    <location>
        <begin position="20"/>
        <end position="51"/>
    </location>
</feature>
<sequence length="358" mass="40051">MLIIRRWFNRYFNNPQAVGLAIVLLLGFGIIIFFGRMLAPVLASLVLAYLLEGLVRKMERWGLPRLTAVALVFTLFFAALILILFALLPILTRQTAQLVEQIPSIVAAGQELLMRLPQEYPAWFSEEEIKAILQTLRSELMDFGQRILASLSLQSVVVLITFLVYLVLVPFLIFFFLKDKEVLVSWFAGYLPRERTLAASVWREVDQQIGNYIRGKFIEIFIVWLVTYATFAIMGLQFAMLLAVMVGLSVIVPYVGAAVVTLPIAAVAYFQFGLGSQFVYIMVAYAIIQALDGNVLVPILFSEVVDLHPVAIIIAILVFGGIWGFWGVFFAIPLATLTQAILKAFASLPDETEMQDTA</sequence>
<evidence type="ECO:0000256" key="6">
    <source>
        <dbReference type="ARBA" id="ARBA00022989"/>
    </source>
</evidence>
<feature type="transmembrane region" description="Helical" evidence="8">
    <location>
        <begin position="156"/>
        <end position="177"/>
    </location>
</feature>
<evidence type="ECO:0000256" key="5">
    <source>
        <dbReference type="ARBA" id="ARBA00022692"/>
    </source>
</evidence>
<name>A0A3E0X134_9GAMM</name>
<keyword evidence="7 8" id="KW-0472">Membrane</keyword>
<comment type="similarity">
    <text evidence="2">Belongs to the autoinducer-2 exporter (AI-2E) (TC 2.A.86) family.</text>
</comment>
<evidence type="ECO:0000256" key="7">
    <source>
        <dbReference type="ARBA" id="ARBA00023136"/>
    </source>
</evidence>
<evidence type="ECO:0000256" key="2">
    <source>
        <dbReference type="ARBA" id="ARBA00009773"/>
    </source>
</evidence>
<dbReference type="PANTHER" id="PTHR21716:SF53">
    <property type="entry name" value="PERMEASE PERM-RELATED"/>
    <property type="match status" value="1"/>
</dbReference>
<dbReference type="PANTHER" id="PTHR21716">
    <property type="entry name" value="TRANSMEMBRANE PROTEIN"/>
    <property type="match status" value="1"/>
</dbReference>
<keyword evidence="10" id="KW-1185">Reference proteome</keyword>
<evidence type="ECO:0000313" key="9">
    <source>
        <dbReference type="EMBL" id="RFA39363.1"/>
    </source>
</evidence>
<dbReference type="Proteomes" id="UP000256763">
    <property type="component" value="Unassembled WGS sequence"/>
</dbReference>
<comment type="caution">
    <text evidence="9">The sequence shown here is derived from an EMBL/GenBank/DDBJ whole genome shotgun (WGS) entry which is preliminary data.</text>
</comment>
<keyword evidence="5 8" id="KW-0812">Transmembrane</keyword>
<feature type="transmembrane region" description="Helical" evidence="8">
    <location>
        <begin position="251"/>
        <end position="272"/>
    </location>
</feature>
<feature type="transmembrane region" description="Helical" evidence="8">
    <location>
        <begin position="63"/>
        <end position="88"/>
    </location>
</feature>
<dbReference type="GO" id="GO:0005886">
    <property type="term" value="C:plasma membrane"/>
    <property type="evidence" value="ECO:0007669"/>
    <property type="project" value="UniProtKB-SubCell"/>
</dbReference>
<organism evidence="9 10">
    <name type="scientific">Alkalilimnicola ehrlichii</name>
    <dbReference type="NCBI Taxonomy" id="351052"/>
    <lineage>
        <taxon>Bacteria</taxon>
        <taxon>Pseudomonadati</taxon>
        <taxon>Pseudomonadota</taxon>
        <taxon>Gammaproteobacteria</taxon>
        <taxon>Chromatiales</taxon>
        <taxon>Ectothiorhodospiraceae</taxon>
        <taxon>Alkalilimnicola</taxon>
    </lineage>
</organism>
<keyword evidence="4" id="KW-1003">Cell membrane</keyword>
<feature type="transmembrane region" description="Helical" evidence="8">
    <location>
        <begin position="221"/>
        <end position="245"/>
    </location>
</feature>
<dbReference type="RefSeq" id="WP_116300679.1">
    <property type="nucleotide sequence ID" value="NZ_NFZV01000001.1"/>
</dbReference>